<feature type="domain" description="WRKY" evidence="11">
    <location>
        <begin position="265"/>
        <end position="329"/>
    </location>
</feature>
<feature type="region of interest" description="Disordered" evidence="10">
    <location>
        <begin position="150"/>
        <end position="184"/>
    </location>
</feature>
<dbReference type="Pfam" id="PF03106">
    <property type="entry name" value="WRKY"/>
    <property type="match status" value="2"/>
</dbReference>
<feature type="compositionally biased region" description="Basic and acidic residues" evidence="10">
    <location>
        <begin position="101"/>
        <end position="110"/>
    </location>
</feature>
<dbReference type="AlphaFoldDB" id="A0ABD3UI15"/>
<evidence type="ECO:0000256" key="10">
    <source>
        <dbReference type="SAM" id="MobiDB-lite"/>
    </source>
</evidence>
<comment type="subcellular location">
    <subcellularLocation>
        <location evidence="1">Nucleus</location>
    </subcellularLocation>
</comment>
<dbReference type="EMBL" id="JBJXBP010000001">
    <property type="protein sequence ID" value="KAL3849164.1"/>
    <property type="molecule type" value="Genomic_DNA"/>
</dbReference>
<evidence type="ECO:0000256" key="3">
    <source>
        <dbReference type="ARBA" id="ARBA00022737"/>
    </source>
</evidence>
<accession>A0ABD3UI15</accession>
<dbReference type="FunFam" id="2.20.25.80:FF:000006">
    <property type="entry name" value="WRKY transcription factor"/>
    <property type="match status" value="1"/>
</dbReference>
<feature type="compositionally biased region" description="Polar residues" evidence="10">
    <location>
        <begin position="40"/>
        <end position="58"/>
    </location>
</feature>
<evidence type="ECO:0000259" key="11">
    <source>
        <dbReference type="PROSITE" id="PS50811"/>
    </source>
</evidence>
<evidence type="ECO:0000256" key="1">
    <source>
        <dbReference type="ARBA" id="ARBA00004123"/>
    </source>
</evidence>
<evidence type="ECO:0000256" key="6">
    <source>
        <dbReference type="ARBA" id="ARBA00023125"/>
    </source>
</evidence>
<name>A0ABD3UI15_9LAMI</name>
<dbReference type="PANTHER" id="PTHR31221:SF125">
    <property type="entry name" value="WRKY TRANSCRIPTION FACTOR 1"/>
    <property type="match status" value="1"/>
</dbReference>
<feature type="compositionally biased region" description="Basic and acidic residues" evidence="10">
    <location>
        <begin position="234"/>
        <end position="247"/>
    </location>
</feature>
<keyword evidence="5" id="KW-0805">Transcription regulation</keyword>
<keyword evidence="2" id="KW-0479">Metal-binding</keyword>
<dbReference type="PROSITE" id="PS50811">
    <property type="entry name" value="WRKY"/>
    <property type="match status" value="2"/>
</dbReference>
<keyword evidence="13" id="KW-1185">Reference proteome</keyword>
<keyword evidence="7" id="KW-0804">Transcription</keyword>
<dbReference type="SUPFAM" id="SSF118290">
    <property type="entry name" value="WRKY DNA-binding domain"/>
    <property type="match status" value="2"/>
</dbReference>
<dbReference type="InterPro" id="IPR003657">
    <property type="entry name" value="WRKY_dom"/>
</dbReference>
<evidence type="ECO:0000313" key="12">
    <source>
        <dbReference type="EMBL" id="KAL3849164.1"/>
    </source>
</evidence>
<keyword evidence="6" id="KW-0238">DNA-binding</keyword>
<feature type="compositionally biased region" description="Basic and acidic residues" evidence="10">
    <location>
        <begin position="26"/>
        <end position="39"/>
    </location>
</feature>
<dbReference type="InterPro" id="IPR036576">
    <property type="entry name" value="WRKY_dom_sf"/>
</dbReference>
<feature type="compositionally biased region" description="Basic and acidic residues" evidence="10">
    <location>
        <begin position="60"/>
        <end position="71"/>
    </location>
</feature>
<dbReference type="GO" id="GO:0003677">
    <property type="term" value="F:DNA binding"/>
    <property type="evidence" value="ECO:0007669"/>
    <property type="project" value="UniProtKB-KW"/>
</dbReference>
<keyword evidence="4" id="KW-0862">Zinc</keyword>
<keyword evidence="3" id="KW-0677">Repeat</keyword>
<evidence type="ECO:0000256" key="9">
    <source>
        <dbReference type="ARBA" id="ARBA00061157"/>
    </source>
</evidence>
<protein>
    <recommendedName>
        <fullName evidence="11">WRKY domain-containing protein</fullName>
    </recommendedName>
</protein>
<dbReference type="SMART" id="SM00774">
    <property type="entry name" value="WRKY"/>
    <property type="match status" value="2"/>
</dbReference>
<dbReference type="Proteomes" id="UP001634393">
    <property type="component" value="Unassembled WGS sequence"/>
</dbReference>
<reference evidence="12 13" key="1">
    <citation type="submission" date="2024-12" db="EMBL/GenBank/DDBJ databases">
        <title>The unique morphological basis and parallel evolutionary history of personate flowers in Penstemon.</title>
        <authorList>
            <person name="Depatie T.H."/>
            <person name="Wessinger C.A."/>
        </authorList>
    </citation>
    <scope>NUCLEOTIDE SEQUENCE [LARGE SCALE GENOMIC DNA]</scope>
    <source>
        <strain evidence="12">WTNN_2</strain>
        <tissue evidence="12">Leaf</tissue>
    </source>
</reference>
<comment type="similarity">
    <text evidence="9">Belongs to the WRKY group I family.</text>
</comment>
<feature type="region of interest" description="Disordered" evidence="10">
    <location>
        <begin position="234"/>
        <end position="256"/>
    </location>
</feature>
<keyword evidence="8" id="KW-0539">Nucleus</keyword>
<gene>
    <name evidence="12" type="ORF">ACJIZ3_011046</name>
</gene>
<feature type="region of interest" description="Disordered" evidence="10">
    <location>
        <begin position="1"/>
        <end position="121"/>
    </location>
</feature>
<comment type="caution">
    <text evidence="12">The sequence shown here is derived from an EMBL/GenBank/DDBJ whole genome shotgun (WGS) entry which is preliminary data.</text>
</comment>
<evidence type="ECO:0000313" key="13">
    <source>
        <dbReference type="Proteomes" id="UP001634393"/>
    </source>
</evidence>
<dbReference type="Gene3D" id="2.20.25.80">
    <property type="entry name" value="WRKY domain"/>
    <property type="match status" value="2"/>
</dbReference>
<feature type="compositionally biased region" description="Polar residues" evidence="10">
    <location>
        <begin position="345"/>
        <end position="354"/>
    </location>
</feature>
<feature type="compositionally biased region" description="Polar residues" evidence="10">
    <location>
        <begin position="150"/>
        <end position="161"/>
    </location>
</feature>
<evidence type="ECO:0000256" key="7">
    <source>
        <dbReference type="ARBA" id="ARBA00023163"/>
    </source>
</evidence>
<feature type="region of interest" description="Disordered" evidence="10">
    <location>
        <begin position="496"/>
        <end position="542"/>
    </location>
</feature>
<evidence type="ECO:0000256" key="5">
    <source>
        <dbReference type="ARBA" id="ARBA00023015"/>
    </source>
</evidence>
<feature type="compositionally biased region" description="Basic and acidic residues" evidence="10">
    <location>
        <begin position="162"/>
        <end position="177"/>
    </location>
</feature>
<organism evidence="12 13">
    <name type="scientific">Penstemon smallii</name>
    <dbReference type="NCBI Taxonomy" id="265156"/>
    <lineage>
        <taxon>Eukaryota</taxon>
        <taxon>Viridiplantae</taxon>
        <taxon>Streptophyta</taxon>
        <taxon>Embryophyta</taxon>
        <taxon>Tracheophyta</taxon>
        <taxon>Spermatophyta</taxon>
        <taxon>Magnoliopsida</taxon>
        <taxon>eudicotyledons</taxon>
        <taxon>Gunneridae</taxon>
        <taxon>Pentapetalae</taxon>
        <taxon>asterids</taxon>
        <taxon>lamiids</taxon>
        <taxon>Lamiales</taxon>
        <taxon>Plantaginaceae</taxon>
        <taxon>Cheloneae</taxon>
        <taxon>Penstemon</taxon>
    </lineage>
</organism>
<proteinExistence type="inferred from homology"/>
<evidence type="ECO:0000256" key="2">
    <source>
        <dbReference type="ARBA" id="ARBA00022723"/>
    </source>
</evidence>
<feature type="compositionally biased region" description="Basic and acidic residues" evidence="10">
    <location>
        <begin position="398"/>
        <end position="414"/>
    </location>
</feature>
<dbReference type="PANTHER" id="PTHR31221">
    <property type="entry name" value="WRKY TRANSCRIPTION FACTOR PROTEIN 1-RELATED"/>
    <property type="match status" value="1"/>
</dbReference>
<feature type="region of interest" description="Disordered" evidence="10">
    <location>
        <begin position="345"/>
        <end position="414"/>
    </location>
</feature>
<dbReference type="InterPro" id="IPR044810">
    <property type="entry name" value="WRKY_plant"/>
</dbReference>
<feature type="domain" description="WRKY" evidence="11">
    <location>
        <begin position="437"/>
        <end position="502"/>
    </location>
</feature>
<sequence>MSSVTASMGTAREDISDAVSSGKLPQKPDSDTRFHELESNIKTSHLPVSSENIKSEISQDNEKETYLKEIPNDTINQHDINQKENSCRVTKIEPSGLLSKVPKEEPDKFQLRPNPNSGVMGDGEKTISLKKEMASDIFVPVQLCKGGSISQSAQKKLTSSTRLEKASEKLQPKEEPNKNNLQPRQCSDAENLALLSKDDNCAIKRQTVSENLRSSIVEVPILLSDEPNFSYSRKSEKVEKLQPRRNPDPVVQVSHSDAENTPFRVVEKGLDDGYNWRKYGQKIVKGNEFIRSYYKCTYPNCQAKKQVERSHDGYKTDVNYIGNHEHPKPQHTPQATPGFQVRTPEISSATSSKTCGDPVIAPGDGYQRIEPTETPRQSVIARSGDGVTGAVSSSNGDNNDKNDYPDSKRQKRETASAVDSMLNKPNSDLRHVVQTLSAVDMVNDGYRWRKYGQKLVKGNPNPRSYYRCSNPGCPVKKHVERDSRDAKVVITTYEGQHVHDMPPSRTVSQNPAGDDANKTTTNGESKSIPGENNPVEVEISAN</sequence>
<dbReference type="GO" id="GO:0005634">
    <property type="term" value="C:nucleus"/>
    <property type="evidence" value="ECO:0007669"/>
    <property type="project" value="UniProtKB-SubCell"/>
</dbReference>
<evidence type="ECO:0000256" key="4">
    <source>
        <dbReference type="ARBA" id="ARBA00022833"/>
    </source>
</evidence>
<evidence type="ECO:0000256" key="8">
    <source>
        <dbReference type="ARBA" id="ARBA00023242"/>
    </source>
</evidence>
<dbReference type="FunFam" id="2.20.25.80:FF:000003">
    <property type="entry name" value="WRKY transcription factor 57"/>
    <property type="match status" value="1"/>
</dbReference>
<dbReference type="GO" id="GO:0046872">
    <property type="term" value="F:metal ion binding"/>
    <property type="evidence" value="ECO:0007669"/>
    <property type="project" value="UniProtKB-KW"/>
</dbReference>